<gene>
    <name evidence="1" type="ORF">BDP55DRAFT_725683</name>
</gene>
<evidence type="ECO:0000313" key="1">
    <source>
        <dbReference type="EMBL" id="KAK1689525.1"/>
    </source>
</evidence>
<sequence length="81" mass="8885">MFVCPPVTRIGARDPHQPGPGYATDSPIEVNVIAEKHGIIKLSAFGRVYTNILAMPEDKECHVRVESENDVNNVGAQKREA</sequence>
<dbReference type="Proteomes" id="UP001224890">
    <property type="component" value="Unassembled WGS sequence"/>
</dbReference>
<dbReference type="EMBL" id="JAHMHR010000008">
    <property type="protein sequence ID" value="KAK1689525.1"/>
    <property type="molecule type" value="Genomic_DNA"/>
</dbReference>
<name>A0AAJ0AVB7_9PEZI</name>
<reference evidence="1" key="1">
    <citation type="submission" date="2021-06" db="EMBL/GenBank/DDBJ databases">
        <title>Comparative genomics, transcriptomics and evolutionary studies reveal genomic signatures of adaptation to plant cell wall in hemibiotrophic fungi.</title>
        <authorList>
            <consortium name="DOE Joint Genome Institute"/>
            <person name="Baroncelli R."/>
            <person name="Diaz J.F."/>
            <person name="Benocci T."/>
            <person name="Peng M."/>
            <person name="Battaglia E."/>
            <person name="Haridas S."/>
            <person name="Andreopoulos W."/>
            <person name="Labutti K."/>
            <person name="Pangilinan J."/>
            <person name="Floch G.L."/>
            <person name="Makela M.R."/>
            <person name="Henrissat B."/>
            <person name="Grigoriev I.V."/>
            <person name="Crouch J.A."/>
            <person name="De Vries R.P."/>
            <person name="Sukno S.A."/>
            <person name="Thon M.R."/>
        </authorList>
    </citation>
    <scope>NUCLEOTIDE SEQUENCE</scope>
    <source>
        <strain evidence="1">CBS 193.32</strain>
    </source>
</reference>
<accession>A0AAJ0AVB7</accession>
<evidence type="ECO:0000313" key="2">
    <source>
        <dbReference type="Proteomes" id="UP001224890"/>
    </source>
</evidence>
<dbReference type="GeneID" id="85463565"/>
<protein>
    <submittedName>
        <fullName evidence="1">Uncharacterized protein</fullName>
    </submittedName>
</protein>
<keyword evidence="2" id="KW-1185">Reference proteome</keyword>
<proteinExistence type="predicted"/>
<dbReference type="RefSeq" id="XP_060433220.1">
    <property type="nucleotide sequence ID" value="XM_060579039.1"/>
</dbReference>
<organism evidence="1 2">
    <name type="scientific">Colletotrichum godetiae</name>
    <dbReference type="NCBI Taxonomy" id="1209918"/>
    <lineage>
        <taxon>Eukaryota</taxon>
        <taxon>Fungi</taxon>
        <taxon>Dikarya</taxon>
        <taxon>Ascomycota</taxon>
        <taxon>Pezizomycotina</taxon>
        <taxon>Sordariomycetes</taxon>
        <taxon>Hypocreomycetidae</taxon>
        <taxon>Glomerellales</taxon>
        <taxon>Glomerellaceae</taxon>
        <taxon>Colletotrichum</taxon>
        <taxon>Colletotrichum acutatum species complex</taxon>
    </lineage>
</organism>
<dbReference type="AlphaFoldDB" id="A0AAJ0AVB7"/>
<comment type="caution">
    <text evidence="1">The sequence shown here is derived from an EMBL/GenBank/DDBJ whole genome shotgun (WGS) entry which is preliminary data.</text>
</comment>